<dbReference type="RefSeq" id="WP_116544217.1">
    <property type="nucleotide sequence ID" value="NZ_QEKI01000010.1"/>
</dbReference>
<feature type="transmembrane region" description="Helical" evidence="1">
    <location>
        <begin position="21"/>
        <end position="39"/>
    </location>
</feature>
<keyword evidence="1" id="KW-1133">Transmembrane helix</keyword>
<evidence type="ECO:0008006" key="4">
    <source>
        <dbReference type="Google" id="ProtNLM"/>
    </source>
</evidence>
<dbReference type="OrthoDB" id="573857at2"/>
<comment type="caution">
    <text evidence="2">The sequence shown here is derived from an EMBL/GenBank/DDBJ whole genome shotgun (WGS) entry which is preliminary data.</text>
</comment>
<accession>A0A2U1ATE4</accession>
<dbReference type="AlphaFoldDB" id="A0A2U1ATE4"/>
<feature type="transmembrane region" description="Helical" evidence="1">
    <location>
        <begin position="100"/>
        <end position="117"/>
    </location>
</feature>
<name>A0A2U1ATE4_9BACT</name>
<feature type="transmembrane region" description="Helical" evidence="1">
    <location>
        <begin position="45"/>
        <end position="64"/>
    </location>
</feature>
<dbReference type="EMBL" id="QEKI01000010">
    <property type="protein sequence ID" value="PVY39696.1"/>
    <property type="molecule type" value="Genomic_DNA"/>
</dbReference>
<dbReference type="Proteomes" id="UP000245466">
    <property type="component" value="Unassembled WGS sequence"/>
</dbReference>
<protein>
    <recommendedName>
        <fullName evidence="4">DUF2784 family protein</fullName>
    </recommendedName>
</protein>
<reference evidence="2 3" key="1">
    <citation type="submission" date="2018-04" db="EMBL/GenBank/DDBJ databases">
        <title>Genomic Encyclopedia of Type Strains, Phase IV (KMG-IV): sequencing the most valuable type-strain genomes for metagenomic binning, comparative biology and taxonomic classification.</title>
        <authorList>
            <person name="Goeker M."/>
        </authorList>
    </citation>
    <scope>NUCLEOTIDE SEQUENCE [LARGE SCALE GENOMIC DNA]</scope>
    <source>
        <strain evidence="2 3">DSM 100231</strain>
    </source>
</reference>
<sequence length="119" mass="14250">MELSQEQQRERKLLLIKVVHTTVWMFFNVVIFYLLYAVLTNRIDKWVWICLGLIVMEGLVLLVFKKMCPITVVARRYSDSTRDNFDIFLPNWLARYNKEIYTTIVLISVLILVYRLVMT</sequence>
<evidence type="ECO:0000256" key="1">
    <source>
        <dbReference type="SAM" id="Phobius"/>
    </source>
</evidence>
<keyword evidence="1" id="KW-0812">Transmembrane</keyword>
<keyword evidence="3" id="KW-1185">Reference proteome</keyword>
<evidence type="ECO:0000313" key="3">
    <source>
        <dbReference type="Proteomes" id="UP000245466"/>
    </source>
</evidence>
<proteinExistence type="predicted"/>
<organism evidence="2 3">
    <name type="scientific">Pontibacter virosus</name>
    <dbReference type="NCBI Taxonomy" id="1765052"/>
    <lineage>
        <taxon>Bacteria</taxon>
        <taxon>Pseudomonadati</taxon>
        <taxon>Bacteroidota</taxon>
        <taxon>Cytophagia</taxon>
        <taxon>Cytophagales</taxon>
        <taxon>Hymenobacteraceae</taxon>
        <taxon>Pontibacter</taxon>
    </lineage>
</organism>
<keyword evidence="1" id="KW-0472">Membrane</keyword>
<evidence type="ECO:0000313" key="2">
    <source>
        <dbReference type="EMBL" id="PVY39696.1"/>
    </source>
</evidence>
<gene>
    <name evidence="2" type="ORF">C8E01_11085</name>
</gene>